<feature type="transmembrane region" description="Helical" evidence="7">
    <location>
        <begin position="91"/>
        <end position="113"/>
    </location>
</feature>
<evidence type="ECO:0000256" key="2">
    <source>
        <dbReference type="ARBA" id="ARBA00022448"/>
    </source>
</evidence>
<dbReference type="InterPro" id="IPR000515">
    <property type="entry name" value="MetI-like"/>
</dbReference>
<dbReference type="EMBL" id="LN606600">
    <property type="protein sequence ID" value="CEF42536.1"/>
    <property type="molecule type" value="Genomic_DNA"/>
</dbReference>
<dbReference type="AlphaFoldDB" id="A0A0U5F3M3"/>
<evidence type="ECO:0000256" key="5">
    <source>
        <dbReference type="ARBA" id="ARBA00022989"/>
    </source>
</evidence>
<accession>A0A0U5F3M3</accession>
<dbReference type="PATRIC" id="fig|446692.3.peg.3496"/>
<protein>
    <submittedName>
        <fullName evidence="9">Peptide/nickel transport system permease protein</fullName>
    </submittedName>
</protein>
<dbReference type="Proteomes" id="UP000056109">
    <property type="component" value="Chromosome I"/>
</dbReference>
<gene>
    <name evidence="9" type="primary">oppC</name>
    <name evidence="9" type="ORF">ASN_3297</name>
</gene>
<reference evidence="10" key="1">
    <citation type="submission" date="2014-09" db="EMBL/GenBank/DDBJ databases">
        <authorList>
            <person name="Illeghems K.G."/>
        </authorList>
    </citation>
    <scope>NUCLEOTIDE SEQUENCE [LARGE SCALE GENOMIC DNA]</scope>
    <source>
        <strain evidence="10">108B</strain>
    </source>
</reference>
<keyword evidence="3" id="KW-1003">Cell membrane</keyword>
<keyword evidence="6 7" id="KW-0472">Membrane</keyword>
<evidence type="ECO:0000256" key="7">
    <source>
        <dbReference type="RuleBase" id="RU363032"/>
    </source>
</evidence>
<dbReference type="PANTHER" id="PTHR43386:SF25">
    <property type="entry name" value="PEPTIDE ABC TRANSPORTER PERMEASE PROTEIN"/>
    <property type="match status" value="1"/>
</dbReference>
<feature type="transmembrane region" description="Helical" evidence="7">
    <location>
        <begin position="151"/>
        <end position="170"/>
    </location>
</feature>
<evidence type="ECO:0000256" key="3">
    <source>
        <dbReference type="ARBA" id="ARBA00022475"/>
    </source>
</evidence>
<dbReference type="RefSeq" id="WP_058988687.1">
    <property type="nucleotide sequence ID" value="NZ_JAIMFT010000010.1"/>
</dbReference>
<dbReference type="GO" id="GO:0005886">
    <property type="term" value="C:plasma membrane"/>
    <property type="evidence" value="ECO:0007669"/>
    <property type="project" value="UniProtKB-SubCell"/>
</dbReference>
<dbReference type="Gene3D" id="1.10.3720.10">
    <property type="entry name" value="MetI-like"/>
    <property type="match status" value="1"/>
</dbReference>
<dbReference type="SUPFAM" id="SSF161098">
    <property type="entry name" value="MetI-like"/>
    <property type="match status" value="1"/>
</dbReference>
<evidence type="ECO:0000313" key="9">
    <source>
        <dbReference type="EMBL" id="CEF42536.1"/>
    </source>
</evidence>
<dbReference type="GO" id="GO:0055085">
    <property type="term" value="P:transmembrane transport"/>
    <property type="evidence" value="ECO:0007669"/>
    <property type="project" value="InterPro"/>
</dbReference>
<dbReference type="PANTHER" id="PTHR43386">
    <property type="entry name" value="OLIGOPEPTIDE TRANSPORT SYSTEM PERMEASE PROTEIN APPC"/>
    <property type="match status" value="1"/>
</dbReference>
<dbReference type="PROSITE" id="PS50928">
    <property type="entry name" value="ABC_TM1"/>
    <property type="match status" value="1"/>
</dbReference>
<feature type="transmembrane region" description="Helical" evidence="7">
    <location>
        <begin position="25"/>
        <end position="47"/>
    </location>
</feature>
<dbReference type="GeneID" id="34784252"/>
<feature type="domain" description="ABC transmembrane type-1" evidence="8">
    <location>
        <begin position="87"/>
        <end position="276"/>
    </location>
</feature>
<dbReference type="Pfam" id="PF00528">
    <property type="entry name" value="BPD_transp_1"/>
    <property type="match status" value="1"/>
</dbReference>
<keyword evidence="4 7" id="KW-0812">Transmembrane</keyword>
<dbReference type="KEGG" id="asz:ASN_3297"/>
<evidence type="ECO:0000259" key="8">
    <source>
        <dbReference type="PROSITE" id="PS50928"/>
    </source>
</evidence>
<organism evidence="9 10">
    <name type="scientific">Acetobacter senegalensis</name>
    <dbReference type="NCBI Taxonomy" id="446692"/>
    <lineage>
        <taxon>Bacteria</taxon>
        <taxon>Pseudomonadati</taxon>
        <taxon>Pseudomonadota</taxon>
        <taxon>Alphaproteobacteria</taxon>
        <taxon>Acetobacterales</taxon>
        <taxon>Acetobacteraceae</taxon>
        <taxon>Acetobacter</taxon>
    </lineage>
</organism>
<evidence type="ECO:0000256" key="1">
    <source>
        <dbReference type="ARBA" id="ARBA00004651"/>
    </source>
</evidence>
<evidence type="ECO:0000313" key="10">
    <source>
        <dbReference type="Proteomes" id="UP000056109"/>
    </source>
</evidence>
<comment type="subcellular location">
    <subcellularLocation>
        <location evidence="1 7">Cell membrane</location>
        <topology evidence="1 7">Multi-pass membrane protein</topology>
    </subcellularLocation>
</comment>
<proteinExistence type="inferred from homology"/>
<feature type="transmembrane region" description="Helical" evidence="7">
    <location>
        <begin position="125"/>
        <end position="145"/>
    </location>
</feature>
<dbReference type="InterPro" id="IPR035906">
    <property type="entry name" value="MetI-like_sf"/>
</dbReference>
<dbReference type="InterPro" id="IPR050366">
    <property type="entry name" value="BP-dependent_transpt_permease"/>
</dbReference>
<name>A0A0U5F3M3_9PROT</name>
<sequence length="288" mass="30466">MSATNSLPLSLKASPRLRLPAGKHIGLALALLYLTLLILAAIAPHLLAHGNPYGIAPREAFTAPGWQHPLGTDQSGRDMWTRLIFGARSSLVIGIGSILLALSVALSLAIPGAFGGAVAEQCVKWIFEILFSFPAVVLALLLTAIFSSGTFPLIVAVGIGAAPGYGRMLFGQFLTIRHAGFIEAARSLGHSPAHILRRHLVPNAFRPLLIAGAMGVGQTIIWASSLSFLGLGAPPPAAEWGTMLAMGRDYIAEAWWITFFPGVAIVLTMLATTTLGRFLKNHFETSSS</sequence>
<evidence type="ECO:0000256" key="6">
    <source>
        <dbReference type="ARBA" id="ARBA00023136"/>
    </source>
</evidence>
<keyword evidence="10" id="KW-1185">Reference proteome</keyword>
<keyword evidence="5 7" id="KW-1133">Transmembrane helix</keyword>
<feature type="transmembrane region" description="Helical" evidence="7">
    <location>
        <begin position="254"/>
        <end position="279"/>
    </location>
</feature>
<dbReference type="CDD" id="cd06261">
    <property type="entry name" value="TM_PBP2"/>
    <property type="match status" value="1"/>
</dbReference>
<keyword evidence="2 7" id="KW-0813">Transport</keyword>
<feature type="transmembrane region" description="Helical" evidence="7">
    <location>
        <begin position="208"/>
        <end position="234"/>
    </location>
</feature>
<evidence type="ECO:0000256" key="4">
    <source>
        <dbReference type="ARBA" id="ARBA00022692"/>
    </source>
</evidence>
<comment type="similarity">
    <text evidence="7">Belongs to the binding-protein-dependent transport system permease family.</text>
</comment>